<keyword evidence="5" id="KW-0812">Transmembrane</keyword>
<reference evidence="6" key="1">
    <citation type="journal article" date="2020" name="Stud. Mycol.">
        <title>101 Dothideomycetes genomes: a test case for predicting lifestyles and emergence of pathogens.</title>
        <authorList>
            <person name="Haridas S."/>
            <person name="Albert R."/>
            <person name="Binder M."/>
            <person name="Bloem J."/>
            <person name="Labutti K."/>
            <person name="Salamov A."/>
            <person name="Andreopoulos B."/>
            <person name="Baker S."/>
            <person name="Barry K."/>
            <person name="Bills G."/>
            <person name="Bluhm B."/>
            <person name="Cannon C."/>
            <person name="Castanera R."/>
            <person name="Culley D."/>
            <person name="Daum C."/>
            <person name="Ezra D."/>
            <person name="Gonzalez J."/>
            <person name="Henrissat B."/>
            <person name="Kuo A."/>
            <person name="Liang C."/>
            <person name="Lipzen A."/>
            <person name="Lutzoni F."/>
            <person name="Magnuson J."/>
            <person name="Mondo S."/>
            <person name="Nolan M."/>
            <person name="Ohm R."/>
            <person name="Pangilinan J."/>
            <person name="Park H.-J."/>
            <person name="Ramirez L."/>
            <person name="Alfaro M."/>
            <person name="Sun H."/>
            <person name="Tritt A."/>
            <person name="Yoshinaga Y."/>
            <person name="Zwiers L.-H."/>
            <person name="Turgeon B."/>
            <person name="Goodwin S."/>
            <person name="Spatafora J."/>
            <person name="Crous P."/>
            <person name="Grigoriev I."/>
        </authorList>
    </citation>
    <scope>NUCLEOTIDE SEQUENCE</scope>
    <source>
        <strain evidence="6">CBS 675.92</strain>
    </source>
</reference>
<evidence type="ECO:0000256" key="5">
    <source>
        <dbReference type="SAM" id="Phobius"/>
    </source>
</evidence>
<dbReference type="PROSITE" id="PS50088">
    <property type="entry name" value="ANK_REPEAT"/>
    <property type="match status" value="1"/>
</dbReference>
<sequence length="483" mass="54187">MASSTNTLTAESTTVHDARHPVTSDTPNPDEPPSPTSLRPSLSWKSFRSSISLPEKASANLGWAIALLSVLFTIVSLSPAFRSQGMSERALKLAEWTALKDFIEECREELAAGVQSQVCLRAMDAKLPPPPYIQSGILDRVRRNLMHVTVEHNGTISIPEVGHRDLGRPGRIQDVFAGSVIVIACISIFIAFRTRRVKHRPQILRTESKDEELLSPTPPPTTTPTIRHPPTHPLNPNTLRRRRPIRSHPIYTHSSLESAFHHSDLTEIRLRLQNGEDVNDHWPYLIYKLAITPPSIDTPKRLEIARLCLDFGADVNALKGWNGQSALMIAIHFGNVDVAKLLIVNGATVGYSPRDSNLTALHRCVRLAVTGVSKDALEIMKLLFEYGAEPNQMDRTGETALHKLLIDAWWRRDRPTVMKKLEPVALCLVDHGADLPKSIKEKYVEGNPLWEIAWRAIWRREDERRLGNGSLSREPMIMIDDIM</sequence>
<dbReference type="PANTHER" id="PTHR24134:SF9">
    <property type="entry name" value="ANKYRIN REPEAT AND SOCS BOX PROTEIN 8"/>
    <property type="match status" value="1"/>
</dbReference>
<keyword evidence="5" id="KW-0472">Membrane</keyword>
<organism evidence="6 7">
    <name type="scientific">Byssothecium circinans</name>
    <dbReference type="NCBI Taxonomy" id="147558"/>
    <lineage>
        <taxon>Eukaryota</taxon>
        <taxon>Fungi</taxon>
        <taxon>Dikarya</taxon>
        <taxon>Ascomycota</taxon>
        <taxon>Pezizomycotina</taxon>
        <taxon>Dothideomycetes</taxon>
        <taxon>Pleosporomycetidae</taxon>
        <taxon>Pleosporales</taxon>
        <taxon>Massarineae</taxon>
        <taxon>Massarinaceae</taxon>
        <taxon>Byssothecium</taxon>
    </lineage>
</organism>
<feature type="transmembrane region" description="Helical" evidence="5">
    <location>
        <begin position="175"/>
        <end position="192"/>
    </location>
</feature>
<dbReference type="Pfam" id="PF12796">
    <property type="entry name" value="Ank_2"/>
    <property type="match status" value="1"/>
</dbReference>
<dbReference type="PROSITE" id="PS50297">
    <property type="entry name" value="ANK_REP_REGION"/>
    <property type="match status" value="1"/>
</dbReference>
<keyword evidence="7" id="KW-1185">Reference proteome</keyword>
<gene>
    <name evidence="6" type="ORF">CC80DRAFT_490106</name>
</gene>
<evidence type="ECO:0000313" key="7">
    <source>
        <dbReference type="Proteomes" id="UP000800035"/>
    </source>
</evidence>
<feature type="transmembrane region" description="Helical" evidence="5">
    <location>
        <begin position="61"/>
        <end position="81"/>
    </location>
</feature>
<protein>
    <submittedName>
        <fullName evidence="6">Ankyrin</fullName>
    </submittedName>
</protein>
<dbReference type="InterPro" id="IPR002110">
    <property type="entry name" value="Ankyrin_rpt"/>
</dbReference>
<evidence type="ECO:0000256" key="3">
    <source>
        <dbReference type="PROSITE-ProRule" id="PRU00023"/>
    </source>
</evidence>
<evidence type="ECO:0000256" key="4">
    <source>
        <dbReference type="SAM" id="MobiDB-lite"/>
    </source>
</evidence>
<dbReference type="Proteomes" id="UP000800035">
    <property type="component" value="Unassembled WGS sequence"/>
</dbReference>
<feature type="compositionally biased region" description="Polar residues" evidence="4">
    <location>
        <begin position="1"/>
        <end position="13"/>
    </location>
</feature>
<evidence type="ECO:0000256" key="1">
    <source>
        <dbReference type="ARBA" id="ARBA00022737"/>
    </source>
</evidence>
<dbReference type="SUPFAM" id="SSF48403">
    <property type="entry name" value="Ankyrin repeat"/>
    <property type="match status" value="1"/>
</dbReference>
<keyword evidence="5" id="KW-1133">Transmembrane helix</keyword>
<evidence type="ECO:0000313" key="6">
    <source>
        <dbReference type="EMBL" id="KAF1959132.1"/>
    </source>
</evidence>
<dbReference type="OrthoDB" id="194358at2759"/>
<feature type="repeat" description="ANK" evidence="3">
    <location>
        <begin position="322"/>
        <end position="354"/>
    </location>
</feature>
<feature type="region of interest" description="Disordered" evidence="4">
    <location>
        <begin position="207"/>
        <end position="240"/>
    </location>
</feature>
<dbReference type="Gene3D" id="1.25.40.20">
    <property type="entry name" value="Ankyrin repeat-containing domain"/>
    <property type="match status" value="1"/>
</dbReference>
<dbReference type="InterPro" id="IPR036770">
    <property type="entry name" value="Ankyrin_rpt-contain_sf"/>
</dbReference>
<feature type="region of interest" description="Disordered" evidence="4">
    <location>
        <begin position="1"/>
        <end position="40"/>
    </location>
</feature>
<keyword evidence="2 3" id="KW-0040">ANK repeat</keyword>
<dbReference type="SMART" id="SM00248">
    <property type="entry name" value="ANK"/>
    <property type="match status" value="4"/>
</dbReference>
<accession>A0A6A5U5J8</accession>
<dbReference type="AlphaFoldDB" id="A0A6A5U5J8"/>
<proteinExistence type="predicted"/>
<evidence type="ECO:0000256" key="2">
    <source>
        <dbReference type="ARBA" id="ARBA00023043"/>
    </source>
</evidence>
<keyword evidence="1" id="KW-0677">Repeat</keyword>
<name>A0A6A5U5J8_9PLEO</name>
<dbReference type="EMBL" id="ML976985">
    <property type="protein sequence ID" value="KAF1959132.1"/>
    <property type="molecule type" value="Genomic_DNA"/>
</dbReference>
<dbReference type="PANTHER" id="PTHR24134">
    <property type="entry name" value="ANKYRIN REPEAT-CONTAINING PROTEIN DDB_G0279043"/>
    <property type="match status" value="1"/>
</dbReference>